<evidence type="ECO:0000256" key="11">
    <source>
        <dbReference type="ARBA" id="ARBA00023136"/>
    </source>
</evidence>
<dbReference type="NCBIfam" id="TIGR00056">
    <property type="entry name" value="MlaE family lipid ABC transporter permease subunit"/>
    <property type="match status" value="1"/>
</dbReference>
<dbReference type="AlphaFoldDB" id="A0A059ZUN4"/>
<evidence type="ECO:0000256" key="9">
    <source>
        <dbReference type="ARBA" id="ARBA00022692"/>
    </source>
</evidence>
<proteinExistence type="inferred from homology"/>
<feature type="transmembrane region" description="Helical" evidence="12">
    <location>
        <begin position="49"/>
        <end position="70"/>
    </location>
</feature>
<dbReference type="EMBL" id="CP005986">
    <property type="protein sequence ID" value="AIA56524.1"/>
    <property type="molecule type" value="Genomic_DNA"/>
</dbReference>
<dbReference type="Pfam" id="PF02405">
    <property type="entry name" value="MlaE"/>
    <property type="match status" value="1"/>
</dbReference>
<dbReference type="GO" id="GO:0043190">
    <property type="term" value="C:ATP-binding cassette (ABC) transporter complex"/>
    <property type="evidence" value="ECO:0007669"/>
    <property type="project" value="InterPro"/>
</dbReference>
<keyword evidence="8 12" id="KW-0997">Cell inner membrane</keyword>
<dbReference type="GeneID" id="92932741"/>
<comment type="similarity">
    <text evidence="3 12">Belongs to the MlaE permease family.</text>
</comment>
<evidence type="ECO:0000256" key="3">
    <source>
        <dbReference type="ARBA" id="ARBA00007556"/>
    </source>
</evidence>
<dbReference type="InterPro" id="IPR003453">
    <property type="entry name" value="ABC_MlaE_roteobac"/>
</dbReference>
<dbReference type="RefSeq" id="WP_004869475.1">
    <property type="nucleotide sequence ID" value="NZ_CP005986.1"/>
</dbReference>
<dbReference type="InterPro" id="IPR030802">
    <property type="entry name" value="Permease_MalE"/>
</dbReference>
<dbReference type="Proteomes" id="UP000005522">
    <property type="component" value="Chromosome"/>
</dbReference>
<dbReference type="KEGG" id="acz:Acaty_c2686"/>
<dbReference type="NCBIfam" id="NF033619">
    <property type="entry name" value="perm_MlaE_1"/>
    <property type="match status" value="1"/>
</dbReference>
<name>A0A059ZUN4_ACICK</name>
<keyword evidence="11 12" id="KW-0472">Membrane</keyword>
<dbReference type="PANTHER" id="PTHR30188">
    <property type="entry name" value="ABC TRANSPORTER PERMEASE PROTEIN-RELATED"/>
    <property type="match status" value="1"/>
</dbReference>
<sequence length="260" mass="27726">MTALEFIPELGRVVRESVPRLGAASRFLLLGLGRVVHRHFSIQQWLRQVYGFGVLSLALMVVAAFFTGMVLGFQGYYALVRFGATSALGTLVALSLLRELGPVLTALLFAGRAGSALTAEIATMKATEQLSAMEMMAVDPLAWVVSPRLWAAVFTVPILCVIFDLVGIFGGYLIAVPVLGVDSGTFWSQMQSNVSFRGDILNGLFKALCFGLVVAWIAAWQGYSAKPTAEGVGNATTRSVVAASLAVLGLDFILTALLFS</sequence>
<feature type="transmembrane region" description="Helical" evidence="12">
    <location>
        <begin position="76"/>
        <end position="97"/>
    </location>
</feature>
<evidence type="ECO:0000256" key="5">
    <source>
        <dbReference type="ARBA" id="ARBA00020857"/>
    </source>
</evidence>
<feature type="transmembrane region" description="Helical" evidence="12">
    <location>
        <begin position="149"/>
        <end position="179"/>
    </location>
</feature>
<keyword evidence="7" id="KW-1003">Cell membrane</keyword>
<keyword evidence="10 12" id="KW-1133">Transmembrane helix</keyword>
<dbReference type="GO" id="GO:0005548">
    <property type="term" value="F:phospholipid transporter activity"/>
    <property type="evidence" value="ECO:0007669"/>
    <property type="project" value="TreeGrafter"/>
</dbReference>
<feature type="transmembrane region" description="Helical" evidence="12">
    <location>
        <begin position="200"/>
        <end position="220"/>
    </location>
</feature>
<comment type="function">
    <text evidence="1">Part of the ABC transporter complex MlaFEDB, which is involved in a phospholipid transport pathway that maintains lipid asymmetry in the outer membrane by retrograde trafficking of phospholipids from the outer membrane to the inner membrane. Probably responsible for the translocation of the substrate across the membrane.</text>
</comment>
<comment type="subunit">
    <text evidence="4">The complex is composed of two ATP-binding proteins (MlaF), two transmembrane proteins (MlaE), two cytoplasmic solute-binding proteins (MlaB) and six periplasmic solute-binding proteins (MlaD).</text>
</comment>
<keyword evidence="9 12" id="KW-0812">Transmembrane</keyword>
<protein>
    <recommendedName>
        <fullName evidence="5">Intermembrane phospholipid transport system permease protein MlaE</fullName>
    </recommendedName>
</protein>
<gene>
    <name evidence="13" type="ORF">Acaty_c2686</name>
</gene>
<dbReference type="HOGENOM" id="CLU_045686_1_1_6"/>
<comment type="subcellular location">
    <subcellularLocation>
        <location evidence="2 12">Cell inner membrane</location>
        <topology evidence="2 12">Multi-pass membrane protein</topology>
    </subcellularLocation>
</comment>
<evidence type="ECO:0000256" key="1">
    <source>
        <dbReference type="ARBA" id="ARBA00002460"/>
    </source>
</evidence>
<evidence type="ECO:0000256" key="8">
    <source>
        <dbReference type="ARBA" id="ARBA00022519"/>
    </source>
</evidence>
<evidence type="ECO:0000256" key="12">
    <source>
        <dbReference type="RuleBase" id="RU362044"/>
    </source>
</evidence>
<organism evidence="13 14">
    <name type="scientific">Acidithiobacillus caldus (strain ATCC 51756 / DSM 8584 / KU)</name>
    <dbReference type="NCBI Taxonomy" id="637389"/>
    <lineage>
        <taxon>Bacteria</taxon>
        <taxon>Pseudomonadati</taxon>
        <taxon>Pseudomonadota</taxon>
        <taxon>Acidithiobacillia</taxon>
        <taxon>Acidithiobacillales</taxon>
        <taxon>Acidithiobacillaceae</taxon>
        <taxon>Acidithiobacillus</taxon>
    </lineage>
</organism>
<dbReference type="InterPro" id="IPR053408">
    <property type="entry name" value="MlaE_Permease"/>
</dbReference>
<dbReference type="PANTHER" id="PTHR30188:SF4">
    <property type="entry name" value="PROTEIN TRIGALACTOSYLDIACYLGLYCEROL 1, CHLOROPLASTIC"/>
    <property type="match status" value="1"/>
</dbReference>
<accession>A0A059ZUN4</accession>
<keyword evidence="6" id="KW-0813">Transport</keyword>
<dbReference type="eggNOG" id="COG0767">
    <property type="taxonomic scope" value="Bacteria"/>
</dbReference>
<evidence type="ECO:0000313" key="13">
    <source>
        <dbReference type="EMBL" id="AIA56524.1"/>
    </source>
</evidence>
<evidence type="ECO:0000313" key="14">
    <source>
        <dbReference type="Proteomes" id="UP000005522"/>
    </source>
</evidence>
<evidence type="ECO:0000256" key="7">
    <source>
        <dbReference type="ARBA" id="ARBA00022475"/>
    </source>
</evidence>
<evidence type="ECO:0000256" key="10">
    <source>
        <dbReference type="ARBA" id="ARBA00022989"/>
    </source>
</evidence>
<evidence type="ECO:0000256" key="6">
    <source>
        <dbReference type="ARBA" id="ARBA00022448"/>
    </source>
</evidence>
<reference evidence="13 14" key="1">
    <citation type="journal article" date="2009" name="J. Bacteriol.">
        <title>Draft genome sequence of the extremely acidophilic bacterium Acidithiobacillus caldus ATCC 51756 reveals metabolic versatility in the genus Acidithiobacillus.</title>
        <authorList>
            <person name="Valdes J."/>
            <person name="Quatrini R."/>
            <person name="Hallberg K."/>
            <person name="Dopson M."/>
            <person name="Valenzuela P.D."/>
            <person name="Holmes D.S."/>
        </authorList>
    </citation>
    <scope>NUCLEOTIDE SEQUENCE [LARGE SCALE GENOMIC DNA]</scope>
    <source>
        <strain evidence="14">ATCC 51756 / DSM 8584 / KU</strain>
    </source>
</reference>
<evidence type="ECO:0000256" key="4">
    <source>
        <dbReference type="ARBA" id="ARBA00011380"/>
    </source>
</evidence>
<evidence type="ECO:0000256" key="2">
    <source>
        <dbReference type="ARBA" id="ARBA00004429"/>
    </source>
</evidence>
<feature type="transmembrane region" description="Helical" evidence="12">
    <location>
        <begin position="240"/>
        <end position="259"/>
    </location>
</feature>